<protein>
    <submittedName>
        <fullName evidence="6">LacI family transcriptional regulator</fullName>
    </submittedName>
</protein>
<proteinExistence type="predicted"/>
<dbReference type="PROSITE" id="PS50932">
    <property type="entry name" value="HTH_LACI_2"/>
    <property type="match status" value="1"/>
</dbReference>
<dbReference type="EMBL" id="QXUL01000034">
    <property type="protein sequence ID" value="RIN10657.1"/>
    <property type="molecule type" value="Genomic_DNA"/>
</dbReference>
<evidence type="ECO:0000256" key="3">
    <source>
        <dbReference type="ARBA" id="ARBA00023125"/>
    </source>
</evidence>
<gene>
    <name evidence="6" type="ORF">BU097_07840</name>
</gene>
<dbReference type="GO" id="GO:0000976">
    <property type="term" value="F:transcription cis-regulatory region binding"/>
    <property type="evidence" value="ECO:0007669"/>
    <property type="project" value="TreeGrafter"/>
</dbReference>
<dbReference type="AlphaFoldDB" id="A0A418IN92"/>
<keyword evidence="7" id="KW-1185">Reference proteome</keyword>
<dbReference type="InterPro" id="IPR025997">
    <property type="entry name" value="SBP_2_dom"/>
</dbReference>
<accession>A0A418IN92</accession>
<keyword evidence="3" id="KW-0238">DNA-binding</keyword>
<comment type="caution">
    <text evidence="6">The sequence shown here is derived from an EMBL/GenBank/DDBJ whole genome shotgun (WGS) entry which is preliminary data.</text>
</comment>
<evidence type="ECO:0000259" key="5">
    <source>
        <dbReference type="PROSITE" id="PS50932"/>
    </source>
</evidence>
<reference evidence="6 7" key="1">
    <citation type="journal article" date="2016" name="Front. Microbiol.">
        <title>Comprehensive Phylogenetic Analysis of Bovine Non-aureus Staphylococci Species Based on Whole-Genome Sequencing.</title>
        <authorList>
            <person name="Naushad S."/>
            <person name="Barkema H.W."/>
            <person name="Luby C."/>
            <person name="Condas L.A."/>
            <person name="Nobrega D.B."/>
            <person name="Carson D.A."/>
            <person name="De Buck J."/>
        </authorList>
    </citation>
    <scope>NUCLEOTIDE SEQUENCE [LARGE SCALE GENOMIC DNA]</scope>
    <source>
        <strain evidence="6 7">SNUC 102</strain>
    </source>
</reference>
<evidence type="ECO:0000256" key="1">
    <source>
        <dbReference type="ARBA" id="ARBA00022491"/>
    </source>
</evidence>
<dbReference type="Pfam" id="PF13407">
    <property type="entry name" value="Peripla_BP_4"/>
    <property type="match status" value="1"/>
</dbReference>
<dbReference type="PANTHER" id="PTHR30146">
    <property type="entry name" value="LACI-RELATED TRANSCRIPTIONAL REPRESSOR"/>
    <property type="match status" value="1"/>
</dbReference>
<keyword evidence="2" id="KW-0805">Transcription regulation</keyword>
<name>A0A418IN92_STAXY</name>
<dbReference type="InterPro" id="IPR010982">
    <property type="entry name" value="Lambda_DNA-bd_dom_sf"/>
</dbReference>
<dbReference type="Gene3D" id="3.40.50.2300">
    <property type="match status" value="2"/>
</dbReference>
<evidence type="ECO:0000256" key="2">
    <source>
        <dbReference type="ARBA" id="ARBA00023015"/>
    </source>
</evidence>
<dbReference type="OrthoDB" id="9775106at2"/>
<evidence type="ECO:0000313" key="7">
    <source>
        <dbReference type="Proteomes" id="UP000285567"/>
    </source>
</evidence>
<dbReference type="GO" id="GO:0003700">
    <property type="term" value="F:DNA-binding transcription factor activity"/>
    <property type="evidence" value="ECO:0007669"/>
    <property type="project" value="TreeGrafter"/>
</dbReference>
<dbReference type="CDD" id="cd01392">
    <property type="entry name" value="HTH_LacI"/>
    <property type="match status" value="1"/>
</dbReference>
<organism evidence="6 7">
    <name type="scientific">Staphylococcus xylosus</name>
    <dbReference type="NCBI Taxonomy" id="1288"/>
    <lineage>
        <taxon>Bacteria</taxon>
        <taxon>Bacillati</taxon>
        <taxon>Bacillota</taxon>
        <taxon>Bacilli</taxon>
        <taxon>Bacillales</taxon>
        <taxon>Staphylococcaceae</taxon>
        <taxon>Staphylococcus</taxon>
    </lineage>
</organism>
<dbReference type="Gene3D" id="1.10.260.40">
    <property type="entry name" value="lambda repressor-like DNA-binding domains"/>
    <property type="match status" value="1"/>
</dbReference>
<dbReference type="Pfam" id="PF00356">
    <property type="entry name" value="LacI"/>
    <property type="match status" value="1"/>
</dbReference>
<keyword evidence="4" id="KW-0804">Transcription</keyword>
<dbReference type="PANTHER" id="PTHR30146:SF95">
    <property type="entry name" value="RIBOSE OPERON REPRESSOR"/>
    <property type="match status" value="1"/>
</dbReference>
<evidence type="ECO:0000313" key="6">
    <source>
        <dbReference type="EMBL" id="RIN10657.1"/>
    </source>
</evidence>
<dbReference type="SMART" id="SM00354">
    <property type="entry name" value="HTH_LACI"/>
    <property type="match status" value="1"/>
</dbReference>
<evidence type="ECO:0000256" key="4">
    <source>
        <dbReference type="ARBA" id="ARBA00023163"/>
    </source>
</evidence>
<dbReference type="CDD" id="cd06278">
    <property type="entry name" value="PBP1_LacI-like"/>
    <property type="match status" value="1"/>
</dbReference>
<feature type="domain" description="HTH lacI-type" evidence="5">
    <location>
        <begin position="5"/>
        <end position="59"/>
    </location>
</feature>
<keyword evidence="1" id="KW-0678">Repressor</keyword>
<dbReference type="SUPFAM" id="SSF47413">
    <property type="entry name" value="lambda repressor-like DNA-binding domains"/>
    <property type="match status" value="1"/>
</dbReference>
<dbReference type="Proteomes" id="UP000285567">
    <property type="component" value="Unassembled WGS sequence"/>
</dbReference>
<sequence>MCKKISSEKIAELANVSQPTVSRAFNPESNISEKTRQKILNIAREWNYKPNALARGLITNKSKLIGIAMKEKQNPFYYEVLSIFTKKLKEYGFSVLFVYTENEEIQQDEIEKFWEYNVEAIVITDALLSSHIVKKLKNAQIPVVLFNREDDSSQCNSVSSDNIYASKSIAKYYFEKGFKKILYISGETNTSTNRDRFYGFNEFFKHYNIKIDVIEGDFTFETAYQKTLAYLKKGDLPNGIFGANDITALGALEATKELSFNVPDDIEIIGFDDIKMASWPNNQLTTWSQPINQMVEETIKILLTEGNIENRRVKIKGELKFRNTTSNKIK</sequence>
<dbReference type="SUPFAM" id="SSF53822">
    <property type="entry name" value="Periplasmic binding protein-like I"/>
    <property type="match status" value="1"/>
</dbReference>
<dbReference type="InterPro" id="IPR000843">
    <property type="entry name" value="HTH_LacI"/>
</dbReference>
<dbReference type="InterPro" id="IPR028082">
    <property type="entry name" value="Peripla_BP_I"/>
</dbReference>